<name>A0A4R7D9C8_9FLAO</name>
<keyword evidence="1" id="KW-0812">Transmembrane</keyword>
<dbReference type="Proteomes" id="UP000295274">
    <property type="component" value="Unassembled WGS sequence"/>
</dbReference>
<dbReference type="AlphaFoldDB" id="A0A4R7D9C8"/>
<evidence type="ECO:0000313" key="3">
    <source>
        <dbReference type="Proteomes" id="UP000295274"/>
    </source>
</evidence>
<evidence type="ECO:0000256" key="1">
    <source>
        <dbReference type="SAM" id="Phobius"/>
    </source>
</evidence>
<evidence type="ECO:0000313" key="2">
    <source>
        <dbReference type="EMBL" id="TDS16861.1"/>
    </source>
</evidence>
<protein>
    <submittedName>
        <fullName evidence="2">Uncharacterized protein</fullName>
    </submittedName>
</protein>
<feature type="transmembrane region" description="Helical" evidence="1">
    <location>
        <begin position="16"/>
        <end position="40"/>
    </location>
</feature>
<accession>A0A4R7D9C8</accession>
<gene>
    <name evidence="2" type="ORF">DFQ03_1349</name>
</gene>
<keyword evidence="3" id="KW-1185">Reference proteome</keyword>
<comment type="caution">
    <text evidence="2">The sequence shown here is derived from an EMBL/GenBank/DDBJ whole genome shotgun (WGS) entry which is preliminary data.</text>
</comment>
<dbReference type="EMBL" id="SNZW01000013">
    <property type="protein sequence ID" value="TDS16861.1"/>
    <property type="molecule type" value="Genomic_DNA"/>
</dbReference>
<organism evidence="2 3">
    <name type="scientific">Maribacter caenipelagi</name>
    <dbReference type="NCBI Taxonomy" id="1447781"/>
    <lineage>
        <taxon>Bacteria</taxon>
        <taxon>Pseudomonadati</taxon>
        <taxon>Bacteroidota</taxon>
        <taxon>Flavobacteriia</taxon>
        <taxon>Flavobacteriales</taxon>
        <taxon>Flavobacteriaceae</taxon>
        <taxon>Maribacter</taxon>
    </lineage>
</organism>
<sequence>MKPKRIKPGTIKLDKVLLVILMVLLIIDLVIGLFVMFGVIV</sequence>
<reference evidence="2 3" key="1">
    <citation type="submission" date="2019-03" db="EMBL/GenBank/DDBJ databases">
        <title>Genomic Encyclopedia of Type Strains, Phase III (KMG-III): the genomes of soil and plant-associated and newly described type strains.</title>
        <authorList>
            <person name="Whitman W."/>
        </authorList>
    </citation>
    <scope>NUCLEOTIDE SEQUENCE [LARGE SCALE GENOMIC DNA]</scope>
    <source>
        <strain evidence="2 3">CECT 8455</strain>
    </source>
</reference>
<keyword evidence="1" id="KW-0472">Membrane</keyword>
<keyword evidence="1" id="KW-1133">Transmembrane helix</keyword>
<proteinExistence type="predicted"/>